<dbReference type="SUPFAM" id="SSF57667">
    <property type="entry name" value="beta-beta-alpha zinc fingers"/>
    <property type="match status" value="1"/>
</dbReference>
<feature type="region of interest" description="Disordered" evidence="2">
    <location>
        <begin position="410"/>
        <end position="463"/>
    </location>
</feature>
<feature type="domain" description="C2H2-type" evidence="3">
    <location>
        <begin position="295"/>
        <end position="323"/>
    </location>
</feature>
<gene>
    <name evidence="4" type="ORF">Zmor_027325</name>
</gene>
<dbReference type="PROSITE" id="PS50157">
    <property type="entry name" value="ZINC_FINGER_C2H2_2"/>
    <property type="match status" value="3"/>
</dbReference>
<dbReference type="AlphaFoldDB" id="A0AA38HNS5"/>
<feature type="compositionally biased region" description="Basic and acidic residues" evidence="2">
    <location>
        <begin position="111"/>
        <end position="138"/>
    </location>
</feature>
<keyword evidence="1" id="KW-0479">Metal-binding</keyword>
<feature type="domain" description="C2H2-type" evidence="3">
    <location>
        <begin position="265"/>
        <end position="288"/>
    </location>
</feature>
<protein>
    <recommendedName>
        <fullName evidence="3">C2H2-type domain-containing protein</fullName>
    </recommendedName>
</protein>
<feature type="compositionally biased region" description="Basic and acidic residues" evidence="2">
    <location>
        <begin position="20"/>
        <end position="30"/>
    </location>
</feature>
<dbReference type="GO" id="GO:0008270">
    <property type="term" value="F:zinc ion binding"/>
    <property type="evidence" value="ECO:0007669"/>
    <property type="project" value="UniProtKB-KW"/>
</dbReference>
<dbReference type="EMBL" id="JALNTZ010000009">
    <property type="protein sequence ID" value="KAJ3640783.1"/>
    <property type="molecule type" value="Genomic_DNA"/>
</dbReference>
<evidence type="ECO:0000259" key="3">
    <source>
        <dbReference type="PROSITE" id="PS50157"/>
    </source>
</evidence>
<dbReference type="PANTHER" id="PTHR21020:SF0">
    <property type="entry name" value="ZINC FINGER PROTEIN 800"/>
    <property type="match status" value="1"/>
</dbReference>
<keyword evidence="1" id="KW-0863">Zinc-finger</keyword>
<evidence type="ECO:0000256" key="2">
    <source>
        <dbReference type="SAM" id="MobiDB-lite"/>
    </source>
</evidence>
<dbReference type="Pfam" id="PF00096">
    <property type="entry name" value="zf-C2H2"/>
    <property type="match status" value="2"/>
</dbReference>
<feature type="compositionally biased region" description="Basic and acidic residues" evidence="2">
    <location>
        <begin position="699"/>
        <end position="713"/>
    </location>
</feature>
<feature type="compositionally biased region" description="Basic residues" evidence="2">
    <location>
        <begin position="1"/>
        <end position="10"/>
    </location>
</feature>
<dbReference type="InterPro" id="IPR036236">
    <property type="entry name" value="Znf_C2H2_sf"/>
</dbReference>
<feature type="compositionally biased region" description="Basic and acidic residues" evidence="2">
    <location>
        <begin position="410"/>
        <end position="424"/>
    </location>
</feature>
<dbReference type="Proteomes" id="UP001168821">
    <property type="component" value="Unassembled WGS sequence"/>
</dbReference>
<evidence type="ECO:0000313" key="5">
    <source>
        <dbReference type="Proteomes" id="UP001168821"/>
    </source>
</evidence>
<dbReference type="InterPro" id="IPR039149">
    <property type="entry name" value="ZNF800"/>
</dbReference>
<dbReference type="PROSITE" id="PS00028">
    <property type="entry name" value="ZINC_FINGER_C2H2_1"/>
    <property type="match status" value="3"/>
</dbReference>
<sequence>MTGKWKPKPKKVVETSLGKAPKDAEKGPDLSHLRKPIATSVYGLKQLVALFQTATPEVQEYITFECDVLYECRFCKTIFRSLANFILHKRNYCRNKWHGGDHNEGGFVINDDFKTSDEESRSTTPVEKIDNDKTDSNDGGKNNKKAILPIIDKLLKKQKVKLLAKDTLNEDLTAKAENSDDDVIFVSEENNLVLQKIESSRAAVFQTSVKDCEKLEGSKEGLMKGEIMEIHGILDNNQAALGSNGKVCTFETNKLSDPNIPKPDLVCTECNFTFSTEKTLTHHIKYKHNKTCTVYPCPDCKETFSNAWSVYRHLYKVHRRTTSQVRRMRYLVHTSRIRKDQEPEKKKRKLNVEDENEENQWMNNFEGDKDFQMCGGCGKRFERKAALHSHSQMCVKRIAVCNSIKNVKSAKEKKEKVEESEVKLKGAARRKQSVPVIMPTAPKEDKPDKDETAKEEREEPKKDEVKEVAITQSLDADVTITRHSENDTGSILNELPQLPEIEIFTISDDSNDFDLDKHKRKMLQYDRNVEVWDEFKEYVNDEEDLSFLAQIMTYVDRTDLKCSPCGITFMSLYMLLRHMSLHFSWFRFQCSKCSFMSFHKYDCTTHAYSRHSTPSNLIESTVLPIPKWKVLCTSHDFKHFSENEDVEDVTISKMPLLEPVKEKVETNGVETSETIVLEDDEMPDITENGSCSDTVLLSDDERKETNEKKKEAKAGPSLVNSRPIRNRTRSVKTVQNDFIYDLANVLKFDSSTKNKKAKKNLSK</sequence>
<accession>A0AA38HNS5</accession>
<feature type="region of interest" description="Disordered" evidence="2">
    <location>
        <begin position="680"/>
        <end position="730"/>
    </location>
</feature>
<comment type="caution">
    <text evidence="4">The sequence shown here is derived from an EMBL/GenBank/DDBJ whole genome shotgun (WGS) entry which is preliminary data.</text>
</comment>
<dbReference type="PANTHER" id="PTHR21020">
    <property type="entry name" value="ZINC FINGER PROTEIN 800"/>
    <property type="match status" value="1"/>
</dbReference>
<organism evidence="4 5">
    <name type="scientific">Zophobas morio</name>
    <dbReference type="NCBI Taxonomy" id="2755281"/>
    <lineage>
        <taxon>Eukaryota</taxon>
        <taxon>Metazoa</taxon>
        <taxon>Ecdysozoa</taxon>
        <taxon>Arthropoda</taxon>
        <taxon>Hexapoda</taxon>
        <taxon>Insecta</taxon>
        <taxon>Pterygota</taxon>
        <taxon>Neoptera</taxon>
        <taxon>Endopterygota</taxon>
        <taxon>Coleoptera</taxon>
        <taxon>Polyphaga</taxon>
        <taxon>Cucujiformia</taxon>
        <taxon>Tenebrionidae</taxon>
        <taxon>Zophobas</taxon>
    </lineage>
</organism>
<feature type="domain" description="C2H2-type" evidence="3">
    <location>
        <begin position="560"/>
        <end position="582"/>
    </location>
</feature>
<feature type="region of interest" description="Disordered" evidence="2">
    <location>
        <begin position="108"/>
        <end position="142"/>
    </location>
</feature>
<dbReference type="InterPro" id="IPR013087">
    <property type="entry name" value="Znf_C2H2_type"/>
</dbReference>
<feature type="region of interest" description="Disordered" evidence="2">
    <location>
        <begin position="1"/>
        <end position="30"/>
    </location>
</feature>
<dbReference type="SMART" id="SM00355">
    <property type="entry name" value="ZnF_C2H2"/>
    <property type="match status" value="6"/>
</dbReference>
<name>A0AA38HNS5_9CUCU</name>
<evidence type="ECO:0000313" key="4">
    <source>
        <dbReference type="EMBL" id="KAJ3640783.1"/>
    </source>
</evidence>
<dbReference type="Gene3D" id="3.30.160.60">
    <property type="entry name" value="Classic Zinc Finger"/>
    <property type="match status" value="1"/>
</dbReference>
<reference evidence="4" key="1">
    <citation type="journal article" date="2023" name="G3 (Bethesda)">
        <title>Whole genome assemblies of Zophobas morio and Tenebrio molitor.</title>
        <authorList>
            <person name="Kaur S."/>
            <person name="Stinson S.A."/>
            <person name="diCenzo G.C."/>
        </authorList>
    </citation>
    <scope>NUCLEOTIDE SEQUENCE</scope>
    <source>
        <strain evidence="4">QUZm001</strain>
    </source>
</reference>
<keyword evidence="1" id="KW-0862">Zinc</keyword>
<feature type="region of interest" description="Disordered" evidence="2">
    <location>
        <begin position="336"/>
        <end position="361"/>
    </location>
</feature>
<keyword evidence="5" id="KW-1185">Reference proteome</keyword>
<proteinExistence type="predicted"/>
<feature type="compositionally biased region" description="Basic and acidic residues" evidence="2">
    <location>
        <begin position="442"/>
        <end position="463"/>
    </location>
</feature>
<evidence type="ECO:0000256" key="1">
    <source>
        <dbReference type="PROSITE-ProRule" id="PRU00042"/>
    </source>
</evidence>